<feature type="non-terminal residue" evidence="2">
    <location>
        <position position="104"/>
    </location>
</feature>
<organism evidence="2 3">
    <name type="scientific">Ascobolus immersus RN42</name>
    <dbReference type="NCBI Taxonomy" id="1160509"/>
    <lineage>
        <taxon>Eukaryota</taxon>
        <taxon>Fungi</taxon>
        <taxon>Dikarya</taxon>
        <taxon>Ascomycota</taxon>
        <taxon>Pezizomycotina</taxon>
        <taxon>Pezizomycetes</taxon>
        <taxon>Pezizales</taxon>
        <taxon>Ascobolaceae</taxon>
        <taxon>Ascobolus</taxon>
    </lineage>
</organism>
<dbReference type="InterPro" id="IPR023214">
    <property type="entry name" value="HAD_sf"/>
</dbReference>
<accession>A0A3N4ILP9</accession>
<keyword evidence="3" id="KW-1185">Reference proteome</keyword>
<reference evidence="2 3" key="1">
    <citation type="journal article" date="2018" name="Nat. Ecol. Evol.">
        <title>Pezizomycetes genomes reveal the molecular basis of ectomycorrhizal truffle lifestyle.</title>
        <authorList>
            <person name="Murat C."/>
            <person name="Payen T."/>
            <person name="Noel B."/>
            <person name="Kuo A."/>
            <person name="Morin E."/>
            <person name="Chen J."/>
            <person name="Kohler A."/>
            <person name="Krizsan K."/>
            <person name="Balestrini R."/>
            <person name="Da Silva C."/>
            <person name="Montanini B."/>
            <person name="Hainaut M."/>
            <person name="Levati E."/>
            <person name="Barry K.W."/>
            <person name="Belfiori B."/>
            <person name="Cichocki N."/>
            <person name="Clum A."/>
            <person name="Dockter R.B."/>
            <person name="Fauchery L."/>
            <person name="Guy J."/>
            <person name="Iotti M."/>
            <person name="Le Tacon F."/>
            <person name="Lindquist E.A."/>
            <person name="Lipzen A."/>
            <person name="Malagnac F."/>
            <person name="Mello A."/>
            <person name="Molinier V."/>
            <person name="Miyauchi S."/>
            <person name="Poulain J."/>
            <person name="Riccioni C."/>
            <person name="Rubini A."/>
            <person name="Sitrit Y."/>
            <person name="Splivallo R."/>
            <person name="Traeger S."/>
            <person name="Wang M."/>
            <person name="Zifcakova L."/>
            <person name="Wipf D."/>
            <person name="Zambonelli A."/>
            <person name="Paolocci F."/>
            <person name="Nowrousian M."/>
            <person name="Ottonello S."/>
            <person name="Baldrian P."/>
            <person name="Spatafora J.W."/>
            <person name="Henrissat B."/>
            <person name="Nagy L.G."/>
            <person name="Aury J.M."/>
            <person name="Wincker P."/>
            <person name="Grigoriev I.V."/>
            <person name="Bonfante P."/>
            <person name="Martin F.M."/>
        </authorList>
    </citation>
    <scope>NUCLEOTIDE SEQUENCE [LARGE SCALE GENOMIC DNA]</scope>
    <source>
        <strain evidence="2 3">RN42</strain>
    </source>
</reference>
<name>A0A3N4ILP9_ASCIM</name>
<dbReference type="SUPFAM" id="SSF56784">
    <property type="entry name" value="HAD-like"/>
    <property type="match status" value="1"/>
</dbReference>
<evidence type="ECO:0000259" key="1">
    <source>
        <dbReference type="Pfam" id="PF03031"/>
    </source>
</evidence>
<dbReference type="EMBL" id="ML119647">
    <property type="protein sequence ID" value="RPA87052.1"/>
    <property type="molecule type" value="Genomic_DNA"/>
</dbReference>
<dbReference type="AlphaFoldDB" id="A0A3N4ILP9"/>
<evidence type="ECO:0000313" key="2">
    <source>
        <dbReference type="EMBL" id="RPA87052.1"/>
    </source>
</evidence>
<sequence>MVWSSARPHNVTDMVTGSFSKKHREQLVAIWSRENFGLKPEHYNMKIVTYKNLEMVWEKIAHPEADDGKRWDQTNTVLIDDSVEKACAQPHNHLLIDVWDNPNR</sequence>
<feature type="domain" description="FCP1 homology" evidence="1">
    <location>
        <begin position="1"/>
        <end position="101"/>
    </location>
</feature>
<evidence type="ECO:0000313" key="3">
    <source>
        <dbReference type="Proteomes" id="UP000275078"/>
    </source>
</evidence>
<proteinExistence type="predicted"/>
<dbReference type="InterPro" id="IPR036412">
    <property type="entry name" value="HAD-like_sf"/>
</dbReference>
<dbReference type="STRING" id="1160509.A0A3N4ILP9"/>
<dbReference type="Proteomes" id="UP000275078">
    <property type="component" value="Unassembled WGS sequence"/>
</dbReference>
<dbReference type="InterPro" id="IPR004274">
    <property type="entry name" value="FCP1_dom"/>
</dbReference>
<dbReference type="OrthoDB" id="1711508at2759"/>
<gene>
    <name evidence="2" type="ORF">BJ508DRAFT_193232</name>
</gene>
<dbReference type="Pfam" id="PF03031">
    <property type="entry name" value="NIF"/>
    <property type="match status" value="1"/>
</dbReference>
<protein>
    <recommendedName>
        <fullName evidence="1">FCP1 homology domain-containing protein</fullName>
    </recommendedName>
</protein>
<dbReference type="Gene3D" id="3.40.50.1000">
    <property type="entry name" value="HAD superfamily/HAD-like"/>
    <property type="match status" value="1"/>
</dbReference>